<dbReference type="InterPro" id="IPR003812">
    <property type="entry name" value="Fido"/>
</dbReference>
<accession>A0AAF0JN36</accession>
<dbReference type="GeneID" id="79949121"/>
<keyword evidence="3" id="KW-1185">Reference proteome</keyword>
<dbReference type="Gene3D" id="1.20.120.1870">
    <property type="entry name" value="Fic/DOC protein, Fido domain"/>
    <property type="match status" value="1"/>
</dbReference>
<dbReference type="SUPFAM" id="SSF140931">
    <property type="entry name" value="Fic-like"/>
    <property type="match status" value="1"/>
</dbReference>
<dbReference type="KEGG" id="manq:L1994_01960"/>
<feature type="domain" description="Fido" evidence="1">
    <location>
        <begin position="4"/>
        <end position="123"/>
    </location>
</feature>
<gene>
    <name evidence="2" type="ORF">L1994_01960</name>
</gene>
<evidence type="ECO:0000313" key="3">
    <source>
        <dbReference type="Proteomes" id="UP001218895"/>
    </source>
</evidence>
<organism evidence="2 3">
    <name type="scientific">Methanomicrobium antiquum</name>
    <dbReference type="NCBI Taxonomy" id="487686"/>
    <lineage>
        <taxon>Archaea</taxon>
        <taxon>Methanobacteriati</taxon>
        <taxon>Methanobacteriota</taxon>
        <taxon>Stenosarchaea group</taxon>
        <taxon>Methanomicrobia</taxon>
        <taxon>Methanomicrobiales</taxon>
        <taxon>Methanomicrobiaceae</taxon>
        <taxon>Methanomicrobium</taxon>
    </lineage>
</organism>
<dbReference type="RefSeq" id="WP_278100019.1">
    <property type="nucleotide sequence ID" value="NZ_CP091092.1"/>
</dbReference>
<dbReference type="Proteomes" id="UP001218895">
    <property type="component" value="Chromosome"/>
</dbReference>
<dbReference type="Pfam" id="PF02661">
    <property type="entry name" value="Fic"/>
    <property type="match status" value="1"/>
</dbReference>
<dbReference type="AlphaFoldDB" id="A0AAF0JN36"/>
<dbReference type="EMBL" id="CP091092">
    <property type="protein sequence ID" value="WFN37180.1"/>
    <property type="molecule type" value="Genomic_DNA"/>
</dbReference>
<dbReference type="InterPro" id="IPR036597">
    <property type="entry name" value="Fido-like_dom_sf"/>
</dbReference>
<dbReference type="NCBIfam" id="TIGR01550">
    <property type="entry name" value="DOC_P1"/>
    <property type="match status" value="1"/>
</dbReference>
<dbReference type="GO" id="GO:0016301">
    <property type="term" value="F:kinase activity"/>
    <property type="evidence" value="ECO:0007669"/>
    <property type="project" value="InterPro"/>
</dbReference>
<reference evidence="2" key="1">
    <citation type="submission" date="2022-01" db="EMBL/GenBank/DDBJ databases">
        <title>Complete genome of Methanomicrobium antiquum DSM 21220.</title>
        <authorList>
            <person name="Chen S.-C."/>
            <person name="You Y.-T."/>
            <person name="Zhou Y.-Z."/>
            <person name="Lai M.-C."/>
        </authorList>
    </citation>
    <scope>NUCLEOTIDE SEQUENCE</scope>
    <source>
        <strain evidence="2">DSM 21220</strain>
    </source>
</reference>
<sequence length="129" mass="14902">MEEFTIEEIIGYHKEIIENSDFEGDQGQAGEFLNYGNLDFTIEFSNNYTDPFEKAAYLLHGIAKGHPFVQGNKRLAFLLSSLVLWRTPECYTIISSKEENDAFVREIAKGNKTFEEVTIWLRTIVKKEL</sequence>
<dbReference type="InterPro" id="IPR006440">
    <property type="entry name" value="Doc"/>
</dbReference>
<name>A0AAF0JN36_9EURY</name>
<dbReference type="InterPro" id="IPR053737">
    <property type="entry name" value="Type_II_TA_Toxin"/>
</dbReference>
<evidence type="ECO:0000313" key="2">
    <source>
        <dbReference type="EMBL" id="WFN37180.1"/>
    </source>
</evidence>
<evidence type="ECO:0000259" key="1">
    <source>
        <dbReference type="PROSITE" id="PS51459"/>
    </source>
</evidence>
<dbReference type="PROSITE" id="PS51459">
    <property type="entry name" value="FIDO"/>
    <property type="match status" value="1"/>
</dbReference>
<protein>
    <submittedName>
        <fullName evidence="2">Fic family protein</fullName>
    </submittedName>
</protein>
<proteinExistence type="predicted"/>